<proteinExistence type="predicted"/>
<dbReference type="RefSeq" id="WP_343353263.1">
    <property type="nucleotide sequence ID" value="NZ_CP145316.1"/>
</dbReference>
<feature type="transmembrane region" description="Helical" evidence="1">
    <location>
        <begin position="69"/>
        <end position="87"/>
    </location>
</feature>
<dbReference type="Proteomes" id="UP001434737">
    <property type="component" value="Chromosome"/>
</dbReference>
<keyword evidence="1" id="KW-0472">Membrane</keyword>
<sequence length="194" mass="22053">MGISAMGEKITNLITFTFCVAWAIGTMIFIYALLSGNEAMEEMGFFIVAGAILLTLCVCVMVVTIPEVVLLAAYIVYWTFCILRYITRRMYRIFKRLMRGNLAVGEVGAHKKHIKVERVAMYKKLCLYEKAMQEIDPKPLFIPFWVSFWGFVMGIVGFIFLSTPVGIYGLICALAGVIRIHFILRSYIKAHIQI</sequence>
<reference evidence="2 3" key="1">
    <citation type="submission" date="2024-02" db="EMBL/GenBank/DDBJ databases">
        <title>Genome and pathogenicity analysis of Helicobacter mastomyrinus isolated from mice.</title>
        <authorList>
            <person name="Zhu L."/>
        </authorList>
    </citation>
    <scope>NUCLEOTIDE SEQUENCE [LARGE SCALE GENOMIC DNA]</scope>
    <source>
        <strain evidence="2 3">Hm-17</strain>
    </source>
</reference>
<name>A0ABZ3F5D5_9HELI</name>
<evidence type="ECO:0000313" key="3">
    <source>
        <dbReference type="Proteomes" id="UP001434737"/>
    </source>
</evidence>
<evidence type="ECO:0000256" key="1">
    <source>
        <dbReference type="SAM" id="Phobius"/>
    </source>
</evidence>
<keyword evidence="3" id="KW-1185">Reference proteome</keyword>
<feature type="transmembrane region" description="Helical" evidence="1">
    <location>
        <begin position="140"/>
        <end position="161"/>
    </location>
</feature>
<feature type="transmembrane region" description="Helical" evidence="1">
    <location>
        <begin position="45"/>
        <end position="63"/>
    </location>
</feature>
<feature type="transmembrane region" description="Helical" evidence="1">
    <location>
        <begin position="12"/>
        <end position="33"/>
    </location>
</feature>
<feature type="transmembrane region" description="Helical" evidence="1">
    <location>
        <begin position="167"/>
        <end position="188"/>
    </location>
</feature>
<keyword evidence="1" id="KW-0812">Transmembrane</keyword>
<dbReference type="EMBL" id="CP145316">
    <property type="protein sequence ID" value="XAM17619.1"/>
    <property type="molecule type" value="Genomic_DNA"/>
</dbReference>
<keyword evidence="1" id="KW-1133">Transmembrane helix</keyword>
<protein>
    <submittedName>
        <fullName evidence="2">Uncharacterized protein</fullName>
    </submittedName>
</protein>
<accession>A0ABZ3F5D5</accession>
<gene>
    <name evidence="2" type="ORF">V3I05_07980</name>
</gene>
<organism evidence="2 3">
    <name type="scientific">Helicobacter mastomyrinus</name>
    <dbReference type="NCBI Taxonomy" id="287948"/>
    <lineage>
        <taxon>Bacteria</taxon>
        <taxon>Pseudomonadati</taxon>
        <taxon>Campylobacterota</taxon>
        <taxon>Epsilonproteobacteria</taxon>
        <taxon>Campylobacterales</taxon>
        <taxon>Helicobacteraceae</taxon>
        <taxon>Helicobacter</taxon>
    </lineage>
</organism>
<evidence type="ECO:0000313" key="2">
    <source>
        <dbReference type="EMBL" id="XAM17619.1"/>
    </source>
</evidence>